<name>A0A2M8GNJ8_9BACT</name>
<dbReference type="GO" id="GO:0016020">
    <property type="term" value="C:membrane"/>
    <property type="evidence" value="ECO:0007669"/>
    <property type="project" value="TreeGrafter"/>
</dbReference>
<evidence type="ECO:0000256" key="1">
    <source>
        <dbReference type="SAM" id="Phobius"/>
    </source>
</evidence>
<dbReference type="InterPro" id="IPR038013">
    <property type="entry name" value="ALG11"/>
</dbReference>
<accession>A0A2M8GNJ8</accession>
<dbReference type="AlphaFoldDB" id="A0A2M8GNJ8"/>
<organism evidence="3 4">
    <name type="scientific">Candidatus Roizmanbacteria bacterium CG_4_8_14_3_um_filter_36_10</name>
    <dbReference type="NCBI Taxonomy" id="1974834"/>
    <lineage>
        <taxon>Bacteria</taxon>
        <taxon>Candidatus Roizmaniibacteriota</taxon>
    </lineage>
</organism>
<dbReference type="EMBL" id="PFQK01000023">
    <property type="protein sequence ID" value="PJC82137.1"/>
    <property type="molecule type" value="Genomic_DNA"/>
</dbReference>
<dbReference type="InterPro" id="IPR001296">
    <property type="entry name" value="Glyco_trans_1"/>
</dbReference>
<keyword evidence="1" id="KW-1133">Transmembrane helix</keyword>
<dbReference type="GO" id="GO:0006487">
    <property type="term" value="P:protein N-linked glycosylation"/>
    <property type="evidence" value="ECO:0007669"/>
    <property type="project" value="TreeGrafter"/>
</dbReference>
<evidence type="ECO:0000313" key="4">
    <source>
        <dbReference type="Proteomes" id="UP000229370"/>
    </source>
</evidence>
<feature type="transmembrane region" description="Helical" evidence="1">
    <location>
        <begin position="121"/>
        <end position="139"/>
    </location>
</feature>
<dbReference type="PANTHER" id="PTHR45919">
    <property type="entry name" value="GDP-MAN:MAN(3)GLCNAC(2)-PP-DOL ALPHA-1,2-MANNOSYLTRANSFERASE"/>
    <property type="match status" value="1"/>
</dbReference>
<sequence length="410" mass="47107">MKTAVIYDKWLSGLGGGEVVACNVARILKDNGYDVLFLSKDKVPVEKIKSTLGIDLSDVTFKQVANERDLLLTTNDYRLLTSDYRPPTIDLFINISFMDYSYGIAKKNIYYTHFPTPMRGFLFNLILTFFQTTGIYTLFPSRYYQLVRDRIRAGIFFDMKRRLASYDLVLSNSKYTQKWIKRYWERDAQVLYPPVNFLTTNHQPLATSTKGRLPSGQKQNWIVSVGRFFTLGHGKKQEILIEAFKKLYSELTTSHQPLATNLQLHLIGGVGKEPSSLRYVEQLKEMAKGYPIFFHFNIKQEEVEKILMQSKIYWHATGYGVDKEKYPIRFEHFGIAPVEAISAGCIPILFNGGGLPEIIEKLHLPMKNHLFTTAEELIQKTTVCLAETPIKTTDTFSRTTFEKNLLGILK</sequence>
<evidence type="ECO:0000259" key="2">
    <source>
        <dbReference type="Pfam" id="PF00534"/>
    </source>
</evidence>
<proteinExistence type="predicted"/>
<comment type="caution">
    <text evidence="3">The sequence shown here is derived from an EMBL/GenBank/DDBJ whole genome shotgun (WGS) entry which is preliminary data.</text>
</comment>
<dbReference type="Pfam" id="PF00534">
    <property type="entry name" value="Glycos_transf_1"/>
    <property type="match status" value="1"/>
</dbReference>
<dbReference type="CDD" id="cd03801">
    <property type="entry name" value="GT4_PimA-like"/>
    <property type="match status" value="1"/>
</dbReference>
<feature type="domain" description="Glycosyl transferase family 1" evidence="2">
    <location>
        <begin position="213"/>
        <end position="361"/>
    </location>
</feature>
<dbReference type="PANTHER" id="PTHR45919:SF1">
    <property type="entry name" value="GDP-MAN:MAN(3)GLCNAC(2)-PP-DOL ALPHA-1,2-MANNOSYLTRANSFERASE"/>
    <property type="match status" value="1"/>
</dbReference>
<gene>
    <name evidence="3" type="ORF">CO007_01030</name>
</gene>
<dbReference type="SUPFAM" id="SSF53756">
    <property type="entry name" value="UDP-Glycosyltransferase/glycogen phosphorylase"/>
    <property type="match status" value="1"/>
</dbReference>
<dbReference type="Gene3D" id="3.40.50.2000">
    <property type="entry name" value="Glycogen Phosphorylase B"/>
    <property type="match status" value="2"/>
</dbReference>
<evidence type="ECO:0000313" key="3">
    <source>
        <dbReference type="EMBL" id="PJC82137.1"/>
    </source>
</evidence>
<reference evidence="4" key="1">
    <citation type="submission" date="2017-09" db="EMBL/GenBank/DDBJ databases">
        <title>Depth-based differentiation of microbial function through sediment-hosted aquifers and enrichment of novel symbionts in the deep terrestrial subsurface.</title>
        <authorList>
            <person name="Probst A.J."/>
            <person name="Ladd B."/>
            <person name="Jarett J.K."/>
            <person name="Geller-Mcgrath D.E."/>
            <person name="Sieber C.M.K."/>
            <person name="Emerson J.B."/>
            <person name="Anantharaman K."/>
            <person name="Thomas B.C."/>
            <person name="Malmstrom R."/>
            <person name="Stieglmeier M."/>
            <person name="Klingl A."/>
            <person name="Woyke T."/>
            <person name="Ryan C.M."/>
            <person name="Banfield J.F."/>
        </authorList>
    </citation>
    <scope>NUCLEOTIDE SEQUENCE [LARGE SCALE GENOMIC DNA]</scope>
</reference>
<protein>
    <recommendedName>
        <fullName evidence="2">Glycosyl transferase family 1 domain-containing protein</fullName>
    </recommendedName>
</protein>
<dbReference type="GO" id="GO:0004377">
    <property type="term" value="F:GDP-Man:Man(3)GlcNAc(2)-PP-Dol alpha-1,2-mannosyltransferase activity"/>
    <property type="evidence" value="ECO:0007669"/>
    <property type="project" value="InterPro"/>
</dbReference>
<dbReference type="Proteomes" id="UP000229370">
    <property type="component" value="Unassembled WGS sequence"/>
</dbReference>
<keyword evidence="1" id="KW-0812">Transmembrane</keyword>
<keyword evidence="1" id="KW-0472">Membrane</keyword>